<feature type="compositionally biased region" description="Basic and acidic residues" evidence="9">
    <location>
        <begin position="720"/>
        <end position="756"/>
    </location>
</feature>
<comment type="similarity">
    <text evidence="2">Belongs to the cytochrome P450 family.</text>
</comment>
<dbReference type="InterPro" id="IPR036396">
    <property type="entry name" value="Cyt_P450_sf"/>
</dbReference>
<dbReference type="Pfam" id="PF13300">
    <property type="entry name" value="DUF4078"/>
    <property type="match status" value="1"/>
</dbReference>
<keyword evidence="3 8" id="KW-0349">Heme</keyword>
<evidence type="ECO:0000259" key="10">
    <source>
        <dbReference type="Pfam" id="PF00107"/>
    </source>
</evidence>
<feature type="compositionally biased region" description="Basic and acidic residues" evidence="9">
    <location>
        <begin position="771"/>
        <end position="788"/>
    </location>
</feature>
<evidence type="ECO:0000256" key="2">
    <source>
        <dbReference type="ARBA" id="ARBA00010617"/>
    </source>
</evidence>
<dbReference type="PANTHER" id="PTHR24287">
    <property type="entry name" value="P450, PUTATIVE (EUROFUNG)-RELATED"/>
    <property type="match status" value="1"/>
</dbReference>
<comment type="caution">
    <text evidence="12">The sequence shown here is derived from an EMBL/GenBank/DDBJ whole genome shotgun (WGS) entry which is preliminary data.</text>
</comment>
<organism evidence="12 13">
    <name type="scientific">Moniliophthora roreri</name>
    <name type="common">Frosty pod rot fungus</name>
    <name type="synonym">Monilia roreri</name>
    <dbReference type="NCBI Taxonomy" id="221103"/>
    <lineage>
        <taxon>Eukaryota</taxon>
        <taxon>Fungi</taxon>
        <taxon>Dikarya</taxon>
        <taxon>Basidiomycota</taxon>
        <taxon>Agaricomycotina</taxon>
        <taxon>Agaricomycetes</taxon>
        <taxon>Agaricomycetidae</taxon>
        <taxon>Agaricales</taxon>
        <taxon>Marasmiineae</taxon>
        <taxon>Marasmiaceae</taxon>
        <taxon>Moniliophthora</taxon>
    </lineage>
</organism>
<evidence type="ECO:0000256" key="7">
    <source>
        <dbReference type="ARBA" id="ARBA00023033"/>
    </source>
</evidence>
<protein>
    <submittedName>
        <fullName evidence="12">Uncharacterized protein</fullName>
    </submittedName>
</protein>
<feature type="domain" description="Alcohol dehydrogenase-like N-terminal" evidence="11">
    <location>
        <begin position="72"/>
        <end position="185"/>
    </location>
</feature>
<dbReference type="PRINTS" id="PR00463">
    <property type="entry name" value="EP450I"/>
</dbReference>
<dbReference type="SUPFAM" id="SSF48264">
    <property type="entry name" value="Cytochrome P450"/>
    <property type="match status" value="1"/>
</dbReference>
<name>A0A0W0FRJ1_MONRR</name>
<evidence type="ECO:0000256" key="8">
    <source>
        <dbReference type="PIRSR" id="PIRSR602401-1"/>
    </source>
</evidence>
<dbReference type="eggNOG" id="KOG0157">
    <property type="taxonomic scope" value="Eukaryota"/>
</dbReference>
<evidence type="ECO:0000256" key="6">
    <source>
        <dbReference type="ARBA" id="ARBA00023004"/>
    </source>
</evidence>
<dbReference type="PANTHER" id="PTHR24287:SF1">
    <property type="entry name" value="P450, PUTATIVE (EUROFUNG)-RELATED"/>
    <property type="match status" value="1"/>
</dbReference>
<proteinExistence type="inferred from homology"/>
<dbReference type="Pfam" id="PF00067">
    <property type="entry name" value="p450"/>
    <property type="match status" value="1"/>
</dbReference>
<dbReference type="GO" id="GO:0004497">
    <property type="term" value="F:monooxygenase activity"/>
    <property type="evidence" value="ECO:0007669"/>
    <property type="project" value="UniProtKB-KW"/>
</dbReference>
<dbReference type="EMBL" id="LATX01001714">
    <property type="protein sequence ID" value="KTB39001.1"/>
    <property type="molecule type" value="Genomic_DNA"/>
</dbReference>
<evidence type="ECO:0000256" key="1">
    <source>
        <dbReference type="ARBA" id="ARBA00001971"/>
    </source>
</evidence>
<dbReference type="GO" id="GO:0005506">
    <property type="term" value="F:iron ion binding"/>
    <property type="evidence" value="ECO:0007669"/>
    <property type="project" value="InterPro"/>
</dbReference>
<reference evidence="12 13" key="1">
    <citation type="submission" date="2015-12" db="EMBL/GenBank/DDBJ databases">
        <title>Draft genome sequence of Moniliophthora roreri, the causal agent of frosty pod rot of cacao.</title>
        <authorList>
            <person name="Aime M.C."/>
            <person name="Diaz-Valderrama J.R."/>
            <person name="Kijpornyongpan T."/>
            <person name="Phillips-Mora W."/>
        </authorList>
    </citation>
    <scope>NUCLEOTIDE SEQUENCE [LARGE SCALE GENOMIC DNA]</scope>
    <source>
        <strain evidence="12 13">MCA 2952</strain>
    </source>
</reference>
<dbReference type="Gene3D" id="1.10.630.10">
    <property type="entry name" value="Cytochrome P450"/>
    <property type="match status" value="1"/>
</dbReference>
<accession>A0A0W0FRJ1</accession>
<comment type="cofactor">
    <cofactor evidence="1 8">
        <name>heme</name>
        <dbReference type="ChEBI" id="CHEBI:30413"/>
    </cofactor>
</comment>
<evidence type="ECO:0000256" key="3">
    <source>
        <dbReference type="ARBA" id="ARBA00022617"/>
    </source>
</evidence>
<dbReference type="Pfam" id="PF08240">
    <property type="entry name" value="ADH_N"/>
    <property type="match status" value="1"/>
</dbReference>
<evidence type="ECO:0000256" key="4">
    <source>
        <dbReference type="ARBA" id="ARBA00022723"/>
    </source>
</evidence>
<evidence type="ECO:0000313" key="13">
    <source>
        <dbReference type="Proteomes" id="UP000054988"/>
    </source>
</evidence>
<keyword evidence="7" id="KW-0503">Monooxygenase</keyword>
<keyword evidence="5" id="KW-0560">Oxidoreductase</keyword>
<dbReference type="InterPro" id="IPR002401">
    <property type="entry name" value="Cyt_P450_E_grp-I"/>
</dbReference>
<dbReference type="Proteomes" id="UP000054988">
    <property type="component" value="Unassembled WGS sequence"/>
</dbReference>
<dbReference type="InterPro" id="IPR017972">
    <property type="entry name" value="Cyt_P450_CS"/>
</dbReference>
<dbReference type="Pfam" id="PF00107">
    <property type="entry name" value="ADH_zinc_N"/>
    <property type="match status" value="1"/>
</dbReference>
<dbReference type="InterPro" id="IPR013154">
    <property type="entry name" value="ADH-like_N"/>
</dbReference>
<dbReference type="SUPFAM" id="SSF50129">
    <property type="entry name" value="GroES-like"/>
    <property type="match status" value="1"/>
</dbReference>
<evidence type="ECO:0000259" key="11">
    <source>
        <dbReference type="Pfam" id="PF08240"/>
    </source>
</evidence>
<dbReference type="PRINTS" id="PR00385">
    <property type="entry name" value="P450"/>
</dbReference>
<dbReference type="GO" id="GO:0020037">
    <property type="term" value="F:heme binding"/>
    <property type="evidence" value="ECO:0007669"/>
    <property type="project" value="InterPro"/>
</dbReference>
<dbReference type="InterPro" id="IPR011032">
    <property type="entry name" value="GroES-like_sf"/>
</dbReference>
<dbReference type="InterPro" id="IPR013149">
    <property type="entry name" value="ADH-like_C"/>
</dbReference>
<dbReference type="Gene3D" id="3.40.50.720">
    <property type="entry name" value="NAD(P)-binding Rossmann-like Domain"/>
    <property type="match status" value="1"/>
</dbReference>
<feature type="region of interest" description="Disordered" evidence="9">
    <location>
        <begin position="718"/>
        <end position="808"/>
    </location>
</feature>
<feature type="region of interest" description="Disordered" evidence="9">
    <location>
        <begin position="518"/>
        <end position="540"/>
    </location>
</feature>
<evidence type="ECO:0000256" key="9">
    <source>
        <dbReference type="SAM" id="MobiDB-lite"/>
    </source>
</evidence>
<dbReference type="GO" id="GO:0016705">
    <property type="term" value="F:oxidoreductase activity, acting on paired donors, with incorporation or reduction of molecular oxygen"/>
    <property type="evidence" value="ECO:0007669"/>
    <property type="project" value="InterPro"/>
</dbReference>
<dbReference type="InterPro" id="IPR047146">
    <property type="entry name" value="Cyt_P450_E_CYP52_fungi"/>
</dbReference>
<dbReference type="Gene3D" id="3.90.180.10">
    <property type="entry name" value="Medium-chain alcohol dehydrogenases, catalytic domain"/>
    <property type="match status" value="1"/>
</dbReference>
<feature type="binding site" description="axial binding residue" evidence="8">
    <location>
        <position position="1347"/>
    </location>
    <ligand>
        <name>heme</name>
        <dbReference type="ChEBI" id="CHEBI:30413"/>
    </ligand>
    <ligandPart>
        <name>Fe</name>
        <dbReference type="ChEBI" id="CHEBI:18248"/>
    </ligandPart>
</feature>
<dbReference type="InterPro" id="IPR001128">
    <property type="entry name" value="Cyt_P450"/>
</dbReference>
<keyword evidence="6 8" id="KW-0408">Iron</keyword>
<feature type="domain" description="Alcohol dehydrogenase-like C-terminal" evidence="10">
    <location>
        <begin position="300"/>
        <end position="416"/>
    </location>
</feature>
<sequence>MPEWLEEERRKSANSLRLSALLSGFVILSGSLGEKLPALKFSFLSKRKAVRWYPPKYNIRVETVPIPEIQEPDDVIVKVKFAGLCGSDLHTYRGHEGEDLAPHICGHEFIGEVVRLGPSFGPGPKGRPDLYSTLKVGDKVVSPFTTSCGECRYCRLGFTCRCPKGALFGCPILDGAQAQYVRVPIAGGTLYNLSDPQSWASLLPDQSVAEKLDAISDTSLLLLGDVLPTGLFAAVQALNHPKLSPFLRGISWPPRPGDASGALTMSDRALTFAVIGLGPVGICACVALLDQLSEVSVPYRIVAIDPLESRREKAKMIYSLITQDKGRNEFVVQSIDDAKYTVKEWTTGTGCTAVLEVVGNPGALKLSYELVQPFGVISSVGVHGAPQVPFTGGNLYDKNVSFDFGRCPARAMFPMAFELLVKRQDVFGEMGSSTSLIERVVKIDDAVEMYKEFDQGRTGKVIFDPWHTFHWKVDDPPRTMSRSKGKGISASSFFDLKAELSRKEEEIQRNKAAGKSTAIIGGVPRPDKKPTIWSRQNKGVKGRAARDVELEAISKPNLESPRTALERKSRIYDKLKKGKSGGLSEAQYDVLLVDFESKGIDSRWESDSDDVDESTTVPALIDEADEIIEYEDEHGRTRTAPRSEIPLEYLPEIRAKMSNENNDEDDVIRNPVNHWVSYTPDDDRRARIEREFSEENNPMNVHYNPNNEVRDRGAASYNFSRDEETRRAQQEALRASRTETEQAREKSGAVDVRPGEVEGMVENSGTTQSRAMEKRKREIEERRKMVEAKRKKVSSEEDDVSKAKQKTDDPQTAAVLVARANDPFVVLEAASSSSKETIHNVNGKGRALHEADNFLVVVLTYLLCWPFTFTSLVLYKKWAISRAATSFGAVLPPTSDDDPTPGGILTLLRAVRNFKAEYIADGLQNKLDRIGYTFNMRILFKDRIVTCEPEYIKALLATRFDEFEKGWSLIYSSIAFSDSRVSGETTRTTFSSLLGTGVFAADGELWKFHRSITRPFFSKDRISHFDIFDRHADVAIAQMKKRFGEGYPVDFQDVVSRFTLDSATEFLFGKDVQTLSGTLPYPFYSSLANVSTDLSDEIRNKFVQSFNGAQNATALRARFGDEWPLFEFWKDKTKEKMKDVNRFLEPVLTEALQRQRGKGGIHKLGVDREVKEGETVLDHLVNYTDDPVILRDEIMNLAVAGRDTTASILTFTVYMLSQHPKIFRRLREEIFTKIGSSRRPTFDDFRDMKYLRAVLNEVLRLYPPVPFNMRQSKAGVVLPSLEGKKPFYIPPETRVAYGVFIMHRRTDLWGPDALEFDPDRFLDERLHKYLTPNPFIFLPFNAGPRICLGQQFAYHEASFFLVRLLQQFCSIRFSEEAQPPSARPPPRWKDERGIKARERVQIRSHLTMYVVDGLWVTMEEASDED</sequence>
<gene>
    <name evidence="12" type="ORF">WG66_8437</name>
</gene>
<keyword evidence="4 8" id="KW-0479">Metal-binding</keyword>
<dbReference type="PROSITE" id="PS00086">
    <property type="entry name" value="CYTOCHROME_P450"/>
    <property type="match status" value="1"/>
</dbReference>
<dbReference type="SUPFAM" id="SSF51735">
    <property type="entry name" value="NAD(P)-binding Rossmann-fold domains"/>
    <property type="match status" value="1"/>
</dbReference>
<dbReference type="InterPro" id="IPR036291">
    <property type="entry name" value="NAD(P)-bd_dom_sf"/>
</dbReference>
<dbReference type="CDD" id="cd11063">
    <property type="entry name" value="CYP52"/>
    <property type="match status" value="1"/>
</dbReference>
<evidence type="ECO:0000256" key="5">
    <source>
        <dbReference type="ARBA" id="ARBA00023002"/>
    </source>
</evidence>
<evidence type="ECO:0000313" key="12">
    <source>
        <dbReference type="EMBL" id="KTB39001.1"/>
    </source>
</evidence>